<evidence type="ECO:0000313" key="7">
    <source>
        <dbReference type="Proteomes" id="UP000054623"/>
    </source>
</evidence>
<sequence>MGRVKDTQVLVAVPNDWLQLPIADMLSVEREDYTRVKSLHELYQKVKEYPRCIVIIDIFAYDERYGDIVERLHEENPCLSLIPLVSKDKLAYAQYLDGSASCYIVAKEAVDTQLIPVLGCAYKDQRLIADAYALLWEPKQLPTLSKKEANLVKKEDGSIFGKKFGRRSFLKGSAATVAGVAMASPGNTVMKMKALAATEDTATAVPEEKVFPVVCRGNCVGTCQMNAHVRNGKLVKMSKREAVDPRYTRICQRGRTHPLRVYSPERLKYPMRRVGERGEGQWEQISWEEAINEICMRWKNYQDEFGKESIFFASGSGNYGSDVKGYPTRLVNFMGASRMQITVDSAVVISAGRALGYGAYLGANSPTDWINSKYIFVWGTNFTQAWNANWHFLAEARKAGAKMICIDPVFNIVASKSDMFVPIRPCTDALLAMAMTKIIIEEGLADEEYLKECSVAPFMIKESDGKYLRLSDLGKATAGTPADAIVVRDADGKVGVPADIPDPILHGTFTINNIKVTTAYDLLIARLNQFPPENAAKVCDIPLETIKDMARMFAKGPACIAGGYGPDHYTNGHHAYQAMYTLLMVTGNFGKPGTGLAGGFNFSLGLGLSTSSMDNPADHSSSAPAVPSLKMLDVINTGKYGDISVTPKSMYVYAFNMIGNLCERKAYLEVLNKLDLVVVADITMSETASYADIVLPVSHWFEVDSVISYGTQFVSISEKAIDPLYESKGDLEIINLLSEGMGLGSQFPLTRDEYFTRAFQNDYAQSIGLSYERLKKEKQLPTWIGDYIHGTGGVYPTATGRAQFYLENVVPTHQYGQVVNMDNSRLPYWEPPIEAWHDYDLAKKYPLIFTSERARFHCHTQFGDVQWFKELEPEPFVRINPQDAATRGIKNGDTVKVFNDRGYVVVKAVIHNGIRSGMLVMPHAWQQHHFIDGHYSDLSSRATNPDIANNAFFDALCEIQKM</sequence>
<feature type="domain" description="4Fe-4S Mo/W bis-MGD-type" evidence="5">
    <location>
        <begin position="208"/>
        <end position="265"/>
    </location>
</feature>
<dbReference type="SMART" id="SM00926">
    <property type="entry name" value="Molybdop_Fe4S4"/>
    <property type="match status" value="1"/>
</dbReference>
<dbReference type="Gene3D" id="2.40.40.20">
    <property type="match status" value="1"/>
</dbReference>
<dbReference type="InterPro" id="IPR019546">
    <property type="entry name" value="TAT_signal_bac_arc"/>
</dbReference>
<dbReference type="InterPro" id="IPR006963">
    <property type="entry name" value="Mopterin_OxRdtase_4Fe-4S_dom"/>
</dbReference>
<evidence type="ECO:0000256" key="3">
    <source>
        <dbReference type="ARBA" id="ARBA00023004"/>
    </source>
</evidence>
<proteinExistence type="inferred from homology"/>
<dbReference type="Pfam" id="PF00384">
    <property type="entry name" value="Molybdopterin"/>
    <property type="match status" value="1"/>
</dbReference>
<evidence type="ECO:0000259" key="5">
    <source>
        <dbReference type="PROSITE" id="PS51669"/>
    </source>
</evidence>
<evidence type="ECO:0000313" key="6">
    <source>
        <dbReference type="EMBL" id="KTE92441.1"/>
    </source>
</evidence>
<dbReference type="GO" id="GO:0051536">
    <property type="term" value="F:iron-sulfur cluster binding"/>
    <property type="evidence" value="ECO:0007669"/>
    <property type="project" value="UniProtKB-KW"/>
</dbReference>
<dbReference type="NCBIfam" id="TIGR01409">
    <property type="entry name" value="TAT_signal_seq"/>
    <property type="match status" value="1"/>
</dbReference>
<dbReference type="AlphaFoldDB" id="A0A0W1JL35"/>
<dbReference type="InterPro" id="IPR050612">
    <property type="entry name" value="Prok_Mopterin_Oxidored"/>
</dbReference>
<dbReference type="Pfam" id="PF01568">
    <property type="entry name" value="Molydop_binding"/>
    <property type="match status" value="1"/>
</dbReference>
<dbReference type="Gene3D" id="3.40.228.10">
    <property type="entry name" value="Dimethylsulfoxide Reductase, domain 2"/>
    <property type="match status" value="1"/>
</dbReference>
<protein>
    <recommendedName>
        <fullName evidence="5">4Fe-4S Mo/W bis-MGD-type domain-containing protein</fullName>
    </recommendedName>
</protein>
<evidence type="ECO:0000256" key="1">
    <source>
        <dbReference type="ARBA" id="ARBA00010312"/>
    </source>
</evidence>
<dbReference type="PANTHER" id="PTHR43742">
    <property type="entry name" value="TRIMETHYLAMINE-N-OXIDE REDUCTASE"/>
    <property type="match status" value="1"/>
</dbReference>
<name>A0A0W1JL35_DESHA</name>
<dbReference type="SUPFAM" id="SSF50692">
    <property type="entry name" value="ADC-like"/>
    <property type="match status" value="1"/>
</dbReference>
<accession>A0A0W1JL35</accession>
<gene>
    <name evidence="6" type="ORF">AT727_19800</name>
</gene>
<comment type="caution">
    <text evidence="6">The sequence shown here is derived from an EMBL/GenBank/DDBJ whole genome shotgun (WGS) entry which is preliminary data.</text>
</comment>
<evidence type="ECO:0000256" key="2">
    <source>
        <dbReference type="ARBA" id="ARBA00022723"/>
    </source>
</evidence>
<dbReference type="Gene3D" id="3.40.50.740">
    <property type="match status" value="1"/>
</dbReference>
<dbReference type="Pfam" id="PF04879">
    <property type="entry name" value="Molybdop_Fe4S4"/>
    <property type="match status" value="1"/>
</dbReference>
<dbReference type="GO" id="GO:0043546">
    <property type="term" value="F:molybdopterin cofactor binding"/>
    <property type="evidence" value="ECO:0007669"/>
    <property type="project" value="InterPro"/>
</dbReference>
<dbReference type="GO" id="GO:0016491">
    <property type="term" value="F:oxidoreductase activity"/>
    <property type="evidence" value="ECO:0007669"/>
    <property type="project" value="InterPro"/>
</dbReference>
<dbReference type="SUPFAM" id="SSF53706">
    <property type="entry name" value="Formate dehydrogenase/DMSO reductase, domains 1-3"/>
    <property type="match status" value="1"/>
</dbReference>
<dbReference type="InterPro" id="IPR009010">
    <property type="entry name" value="Asp_de-COase-like_dom_sf"/>
</dbReference>
<dbReference type="PANTHER" id="PTHR43742:SF6">
    <property type="entry name" value="OXIDOREDUCTASE YYAE-RELATED"/>
    <property type="match status" value="1"/>
</dbReference>
<keyword evidence="4" id="KW-0411">Iron-sulfur</keyword>
<dbReference type="Proteomes" id="UP000054623">
    <property type="component" value="Unassembled WGS sequence"/>
</dbReference>
<dbReference type="PROSITE" id="PS51669">
    <property type="entry name" value="4FE4S_MOW_BIS_MGD"/>
    <property type="match status" value="1"/>
</dbReference>
<organism evidence="6 7">
    <name type="scientific">Desulfitobacterium hafniense</name>
    <name type="common">Desulfitobacterium frappieri</name>
    <dbReference type="NCBI Taxonomy" id="49338"/>
    <lineage>
        <taxon>Bacteria</taxon>
        <taxon>Bacillati</taxon>
        <taxon>Bacillota</taxon>
        <taxon>Clostridia</taxon>
        <taxon>Eubacteriales</taxon>
        <taxon>Desulfitobacteriaceae</taxon>
        <taxon>Desulfitobacterium</taxon>
    </lineage>
</organism>
<comment type="similarity">
    <text evidence="1">Belongs to the prokaryotic molybdopterin-containing oxidoreductase family.</text>
</comment>
<dbReference type="GO" id="GO:0046872">
    <property type="term" value="F:metal ion binding"/>
    <property type="evidence" value="ECO:0007669"/>
    <property type="project" value="UniProtKB-KW"/>
</dbReference>
<keyword evidence="2" id="KW-0479">Metal-binding</keyword>
<reference evidence="6 7" key="1">
    <citation type="submission" date="2015-12" db="EMBL/GenBank/DDBJ databases">
        <title>Draft Genome Sequence of Desulfitobacterium hafniense Strain DH, a Sulfate-reducing Bacterium Isolated from Paddy Soils.</title>
        <authorList>
            <person name="Bao P."/>
            <person name="Zhang X."/>
            <person name="Li G."/>
        </authorList>
    </citation>
    <scope>NUCLEOTIDE SEQUENCE [LARGE SCALE GENOMIC DNA]</scope>
    <source>
        <strain evidence="6 7">DH</strain>
    </source>
</reference>
<evidence type="ECO:0000256" key="4">
    <source>
        <dbReference type="ARBA" id="ARBA00023014"/>
    </source>
</evidence>
<keyword evidence="3" id="KW-0408">Iron</keyword>
<dbReference type="EMBL" id="LOCK01000015">
    <property type="protein sequence ID" value="KTE92441.1"/>
    <property type="molecule type" value="Genomic_DNA"/>
</dbReference>
<dbReference type="InterPro" id="IPR006657">
    <property type="entry name" value="MoPterin_dinucl-bd_dom"/>
</dbReference>
<dbReference type="Gene3D" id="3.40.50.12440">
    <property type="match status" value="2"/>
</dbReference>
<dbReference type="InterPro" id="IPR006656">
    <property type="entry name" value="Mopterin_OxRdtase"/>
</dbReference>